<dbReference type="RefSeq" id="WP_066412829.1">
    <property type="nucleotide sequence ID" value="NZ_FKBS01000014.1"/>
</dbReference>
<dbReference type="InterPro" id="IPR011032">
    <property type="entry name" value="GroES-like_sf"/>
</dbReference>
<dbReference type="Pfam" id="PF00107">
    <property type="entry name" value="ADH_zinc_N"/>
    <property type="match status" value="1"/>
</dbReference>
<dbReference type="InterPro" id="IPR013149">
    <property type="entry name" value="ADH-like_C"/>
</dbReference>
<evidence type="ECO:0000313" key="3">
    <source>
        <dbReference type="Proteomes" id="UP000077037"/>
    </source>
</evidence>
<reference evidence="2 3" key="1">
    <citation type="submission" date="2016-03" db="EMBL/GenBank/DDBJ databases">
        <authorList>
            <consortium name="Pathogen Informatics"/>
        </authorList>
    </citation>
    <scope>NUCLEOTIDE SEQUENCE [LARGE SCALE GENOMIC DNA]</scope>
    <source>
        <strain evidence="2 3">NCTC13364</strain>
    </source>
</reference>
<feature type="domain" description="Enoyl reductase (ER)" evidence="1">
    <location>
        <begin position="14"/>
        <end position="325"/>
    </location>
</feature>
<dbReference type="InterPro" id="IPR036291">
    <property type="entry name" value="NAD(P)-bd_dom_sf"/>
</dbReference>
<proteinExistence type="predicted"/>
<dbReference type="AlphaFoldDB" id="A0A157PHP3"/>
<dbReference type="SUPFAM" id="SSF50129">
    <property type="entry name" value="GroES-like"/>
    <property type="match status" value="1"/>
</dbReference>
<protein>
    <submittedName>
        <fullName evidence="2">Zinc-binding dehydrogenase</fullName>
        <ecNumber evidence="2">1.6.5.-</ecNumber>
    </submittedName>
</protein>
<dbReference type="SMART" id="SM00829">
    <property type="entry name" value="PKS_ER"/>
    <property type="match status" value="1"/>
</dbReference>
<dbReference type="Gene3D" id="3.90.180.10">
    <property type="entry name" value="Medium-chain alcohol dehydrogenases, catalytic domain"/>
    <property type="match status" value="1"/>
</dbReference>
<dbReference type="EMBL" id="FKBS01000014">
    <property type="protein sequence ID" value="SAI33165.1"/>
    <property type="molecule type" value="Genomic_DNA"/>
</dbReference>
<dbReference type="InterPro" id="IPR014188">
    <property type="entry name" value="Acrylyl-CoA_reductase_AcuI"/>
</dbReference>
<accession>A0A157PHP3</accession>
<name>A0A157PHP3_9BORD</name>
<dbReference type="EC" id="1.6.5.-" evidence="2"/>
<organism evidence="2 3">
    <name type="scientific">Bordetella ansorpii</name>
    <dbReference type="NCBI Taxonomy" id="288768"/>
    <lineage>
        <taxon>Bacteria</taxon>
        <taxon>Pseudomonadati</taxon>
        <taxon>Pseudomonadota</taxon>
        <taxon>Betaproteobacteria</taxon>
        <taxon>Burkholderiales</taxon>
        <taxon>Alcaligenaceae</taxon>
        <taxon>Bordetella</taxon>
    </lineage>
</organism>
<evidence type="ECO:0000313" key="2">
    <source>
        <dbReference type="EMBL" id="SAI33165.1"/>
    </source>
</evidence>
<dbReference type="Gene3D" id="3.40.50.720">
    <property type="entry name" value="NAD(P)-binding Rossmann-like Domain"/>
    <property type="match status" value="1"/>
</dbReference>
<evidence type="ECO:0000259" key="1">
    <source>
        <dbReference type="SMART" id="SM00829"/>
    </source>
</evidence>
<dbReference type="PANTHER" id="PTHR43677:SF1">
    <property type="entry name" value="ACRYLYL-COA REDUCTASE ACUI-RELATED"/>
    <property type="match status" value="1"/>
</dbReference>
<dbReference type="CDD" id="cd08288">
    <property type="entry name" value="MDR_yhdh"/>
    <property type="match status" value="1"/>
</dbReference>
<dbReference type="InterPro" id="IPR013154">
    <property type="entry name" value="ADH-like_N"/>
</dbReference>
<dbReference type="Pfam" id="PF08240">
    <property type="entry name" value="ADH_N"/>
    <property type="match status" value="1"/>
</dbReference>
<dbReference type="NCBIfam" id="TIGR02823">
    <property type="entry name" value="oxido_YhdH"/>
    <property type="match status" value="1"/>
</dbReference>
<sequence>MTFAALMLTQQDKATHAELTQAEAGQLPEGTVTVRVQYSTLNYKDALAITGKGPVVRQFPMVPGIDFAGVVEQSEDPGFKAGDAVLLNGWGLGETRWGGLAGYARVPADWLQKIPEGLDARRAMMLGTAGYTAMLCVRRLEALGVAPGSGPVLVTGANGGVGSTAIALLARRGYEVTASTGRADAHERLRALGAHTIVDRAQLSAAGKPLQREHWAAVVDSVGSHTLANACAATRYGGVVAACGLAQGADLPATVMPFILRGVTLAGIDSVYAPMAQRQAAWDDLAATLPGDQIDGMAEEIPLSRAIEYAAPLLAGQLPHGRVLVRVEEK</sequence>
<dbReference type="InterPro" id="IPR051397">
    <property type="entry name" value="Zn-ADH-like_protein"/>
</dbReference>
<dbReference type="InterPro" id="IPR020843">
    <property type="entry name" value="ER"/>
</dbReference>
<dbReference type="Proteomes" id="UP000077037">
    <property type="component" value="Unassembled WGS sequence"/>
</dbReference>
<keyword evidence="2" id="KW-0560">Oxidoreductase</keyword>
<dbReference type="SUPFAM" id="SSF51735">
    <property type="entry name" value="NAD(P)-binding Rossmann-fold domains"/>
    <property type="match status" value="1"/>
</dbReference>
<dbReference type="GO" id="GO:0043957">
    <property type="term" value="F:acryloyl-CoA reductase (NADPH) activity"/>
    <property type="evidence" value="ECO:0007669"/>
    <property type="project" value="TreeGrafter"/>
</dbReference>
<gene>
    <name evidence="2" type="primary">yhdH_1</name>
    <name evidence="2" type="ORF">SAMEA1982600_02690</name>
</gene>
<dbReference type="PANTHER" id="PTHR43677">
    <property type="entry name" value="SHORT-CHAIN DEHYDROGENASE/REDUCTASE"/>
    <property type="match status" value="1"/>
</dbReference>